<evidence type="ECO:0000256" key="8">
    <source>
        <dbReference type="SAM" id="Phobius"/>
    </source>
</evidence>
<dbReference type="SUPFAM" id="SSF51261">
    <property type="entry name" value="Duplicated hybrid motif"/>
    <property type="match status" value="1"/>
</dbReference>
<evidence type="ECO:0000313" key="10">
    <source>
        <dbReference type="EMBL" id="RXF74007.1"/>
    </source>
</evidence>
<reference evidence="10 11" key="1">
    <citation type="submission" date="2018-12" db="EMBL/GenBank/DDBJ databases">
        <title>bacterium Hansschlegelia zhihuaiae S113.</title>
        <authorList>
            <person name="He J."/>
        </authorList>
    </citation>
    <scope>NUCLEOTIDE SEQUENCE [LARGE SCALE GENOMIC DNA]</scope>
    <source>
        <strain evidence="10 11">S 113</strain>
    </source>
</reference>
<dbReference type="CDD" id="cd12797">
    <property type="entry name" value="M23_peptidase"/>
    <property type="match status" value="1"/>
</dbReference>
<evidence type="ECO:0000256" key="7">
    <source>
        <dbReference type="SAM" id="Coils"/>
    </source>
</evidence>
<evidence type="ECO:0000256" key="6">
    <source>
        <dbReference type="ARBA" id="ARBA00023049"/>
    </source>
</evidence>
<evidence type="ECO:0000256" key="5">
    <source>
        <dbReference type="ARBA" id="ARBA00022833"/>
    </source>
</evidence>
<feature type="transmembrane region" description="Helical" evidence="8">
    <location>
        <begin position="33"/>
        <end position="57"/>
    </location>
</feature>
<gene>
    <name evidence="10" type="ORF">EK403_08175</name>
</gene>
<dbReference type="PANTHER" id="PTHR21666">
    <property type="entry name" value="PEPTIDASE-RELATED"/>
    <property type="match status" value="1"/>
</dbReference>
<feature type="domain" description="M23ase beta-sheet core" evidence="9">
    <location>
        <begin position="294"/>
        <end position="388"/>
    </location>
</feature>
<keyword evidence="6" id="KW-0482">Metalloprotease</keyword>
<evidence type="ECO:0000256" key="4">
    <source>
        <dbReference type="ARBA" id="ARBA00022801"/>
    </source>
</evidence>
<comment type="caution">
    <text evidence="10">The sequence shown here is derived from an EMBL/GenBank/DDBJ whole genome shotgun (WGS) entry which is preliminary data.</text>
</comment>
<dbReference type="InterPro" id="IPR011055">
    <property type="entry name" value="Dup_hybrid_motif"/>
</dbReference>
<dbReference type="InterPro" id="IPR050570">
    <property type="entry name" value="Cell_wall_metabolism_enzyme"/>
</dbReference>
<comment type="cofactor">
    <cofactor evidence="1">
        <name>Zn(2+)</name>
        <dbReference type="ChEBI" id="CHEBI:29105"/>
    </cofactor>
</comment>
<dbReference type="OrthoDB" id="9805070at2"/>
<keyword evidence="2" id="KW-0645">Protease</keyword>
<dbReference type="Proteomes" id="UP000289708">
    <property type="component" value="Unassembled WGS sequence"/>
</dbReference>
<evidence type="ECO:0000256" key="1">
    <source>
        <dbReference type="ARBA" id="ARBA00001947"/>
    </source>
</evidence>
<evidence type="ECO:0000313" key="11">
    <source>
        <dbReference type="Proteomes" id="UP000289708"/>
    </source>
</evidence>
<organism evidence="10 11">
    <name type="scientific">Hansschlegelia zhihuaiae</name>
    <dbReference type="NCBI Taxonomy" id="405005"/>
    <lineage>
        <taxon>Bacteria</taxon>
        <taxon>Pseudomonadati</taxon>
        <taxon>Pseudomonadota</taxon>
        <taxon>Alphaproteobacteria</taxon>
        <taxon>Hyphomicrobiales</taxon>
        <taxon>Methylopilaceae</taxon>
        <taxon>Hansschlegelia</taxon>
    </lineage>
</organism>
<dbReference type="Gene3D" id="2.70.70.10">
    <property type="entry name" value="Glucose Permease (Domain IIA)"/>
    <property type="match status" value="1"/>
</dbReference>
<dbReference type="InterPro" id="IPR016047">
    <property type="entry name" value="M23ase_b-sheet_dom"/>
</dbReference>
<dbReference type="GO" id="GO:0046872">
    <property type="term" value="F:metal ion binding"/>
    <property type="evidence" value="ECO:0007669"/>
    <property type="project" value="UniProtKB-KW"/>
</dbReference>
<dbReference type="GO" id="GO:0004222">
    <property type="term" value="F:metalloendopeptidase activity"/>
    <property type="evidence" value="ECO:0007669"/>
    <property type="project" value="TreeGrafter"/>
</dbReference>
<evidence type="ECO:0000256" key="2">
    <source>
        <dbReference type="ARBA" id="ARBA00022670"/>
    </source>
</evidence>
<keyword evidence="8" id="KW-0472">Membrane</keyword>
<name>A0A4Q0MJW4_9HYPH</name>
<dbReference type="PANTHER" id="PTHR21666:SF288">
    <property type="entry name" value="CELL DIVISION PROTEIN YTFB"/>
    <property type="match status" value="1"/>
</dbReference>
<accession>A0A4Q0MJW4</accession>
<keyword evidence="5" id="KW-0862">Zinc</keyword>
<sequence length="402" mass="42559">MAVVGVSGGRIATDRITFDRGSKRTAVSLPRHGILAATISLALLGGWSLAAAAYMIFHDTVVAELRHGAKAAAKGYEAQIAALRDELERSRTRRIVEKAGVDERIAELGARQALLEQRHNRLSELADAGATDGAARRDPAFVYSVKPTPLDQPAAALDGAEPSLSGEPRRESAITTAEKVAAALDAVESRQTQALEEIATRADARRRTLERVYDAARLPRPDAQTGGRGGPFEPLPARALSFDRRADEVAAERAAVAMFERGLNRVPLRTPAPGSSITSGFGARVDPFLGRMAFHAGLDFEGDLGEAVKATAAGRVASAGWSGGYGNMVEIDHGGGLSTRFGHLSAIAVREGDEVRIGSVLGRVGSTGRSTGPHIHYETRVNGEAVDPLRFLNAGRILARAR</sequence>
<evidence type="ECO:0000256" key="3">
    <source>
        <dbReference type="ARBA" id="ARBA00022723"/>
    </source>
</evidence>
<keyword evidence="3" id="KW-0479">Metal-binding</keyword>
<keyword evidence="4" id="KW-0378">Hydrolase</keyword>
<dbReference type="EMBL" id="RYFI01000006">
    <property type="protein sequence ID" value="RXF74007.1"/>
    <property type="molecule type" value="Genomic_DNA"/>
</dbReference>
<keyword evidence="7" id="KW-0175">Coiled coil</keyword>
<proteinExistence type="predicted"/>
<dbReference type="GO" id="GO:0006508">
    <property type="term" value="P:proteolysis"/>
    <property type="evidence" value="ECO:0007669"/>
    <property type="project" value="UniProtKB-KW"/>
</dbReference>
<feature type="coiled-coil region" evidence="7">
    <location>
        <begin position="66"/>
        <end position="93"/>
    </location>
</feature>
<dbReference type="AlphaFoldDB" id="A0A4Q0MJW4"/>
<protein>
    <submittedName>
        <fullName evidence="10">M23 family metallopeptidase</fullName>
    </submittedName>
</protein>
<dbReference type="Pfam" id="PF01551">
    <property type="entry name" value="Peptidase_M23"/>
    <property type="match status" value="1"/>
</dbReference>
<keyword evidence="8" id="KW-1133">Transmembrane helix</keyword>
<keyword evidence="11" id="KW-1185">Reference proteome</keyword>
<evidence type="ECO:0000259" key="9">
    <source>
        <dbReference type="Pfam" id="PF01551"/>
    </source>
</evidence>
<keyword evidence="8" id="KW-0812">Transmembrane</keyword>
<dbReference type="FunFam" id="2.70.70.10:FF:000006">
    <property type="entry name" value="M23 family peptidase"/>
    <property type="match status" value="1"/>
</dbReference>